<protein>
    <submittedName>
        <fullName evidence="1">Uncharacterized protein</fullName>
    </submittedName>
</protein>
<name>A0AAP0PZD5_9MAGN</name>
<dbReference type="EMBL" id="JBBNAF010000003">
    <property type="protein sequence ID" value="KAK9161125.1"/>
    <property type="molecule type" value="Genomic_DNA"/>
</dbReference>
<dbReference type="AlphaFoldDB" id="A0AAP0PZD5"/>
<reference evidence="1 2" key="1">
    <citation type="submission" date="2024-01" db="EMBL/GenBank/DDBJ databases">
        <title>Genome assemblies of Stephania.</title>
        <authorList>
            <person name="Yang L."/>
        </authorList>
    </citation>
    <scope>NUCLEOTIDE SEQUENCE [LARGE SCALE GENOMIC DNA]</scope>
    <source>
        <strain evidence="1">YNDBR</strain>
        <tissue evidence="1">Leaf</tissue>
    </source>
</reference>
<accession>A0AAP0PZD5</accession>
<gene>
    <name evidence="1" type="ORF">Syun_007466</name>
</gene>
<organism evidence="1 2">
    <name type="scientific">Stephania yunnanensis</name>
    <dbReference type="NCBI Taxonomy" id="152371"/>
    <lineage>
        <taxon>Eukaryota</taxon>
        <taxon>Viridiplantae</taxon>
        <taxon>Streptophyta</taxon>
        <taxon>Embryophyta</taxon>
        <taxon>Tracheophyta</taxon>
        <taxon>Spermatophyta</taxon>
        <taxon>Magnoliopsida</taxon>
        <taxon>Ranunculales</taxon>
        <taxon>Menispermaceae</taxon>
        <taxon>Menispermoideae</taxon>
        <taxon>Cissampelideae</taxon>
        <taxon>Stephania</taxon>
    </lineage>
</organism>
<dbReference type="Proteomes" id="UP001420932">
    <property type="component" value="Unassembled WGS sequence"/>
</dbReference>
<proteinExistence type="predicted"/>
<keyword evidence="2" id="KW-1185">Reference proteome</keyword>
<sequence length="108" mass="11786">MATMVFNLSKKIINLNSRRLAIEYRHLSEIPHRVVEFCQSHASDWSDKAPPRSCRSHAPDTAIDPAGAAVRELLTGVLILGTTARGLRVARCLHPAAGPPPLLLLESL</sequence>
<comment type="caution">
    <text evidence="1">The sequence shown here is derived from an EMBL/GenBank/DDBJ whole genome shotgun (WGS) entry which is preliminary data.</text>
</comment>
<evidence type="ECO:0000313" key="1">
    <source>
        <dbReference type="EMBL" id="KAK9161125.1"/>
    </source>
</evidence>
<evidence type="ECO:0000313" key="2">
    <source>
        <dbReference type="Proteomes" id="UP001420932"/>
    </source>
</evidence>